<keyword evidence="14" id="KW-1133">Transmembrane helix</keyword>
<evidence type="ECO:0000313" key="18">
    <source>
        <dbReference type="Proteomes" id="UP001084197"/>
    </source>
</evidence>
<evidence type="ECO:0000256" key="3">
    <source>
        <dbReference type="ARBA" id="ARBA00022544"/>
    </source>
</evidence>
<evidence type="ECO:0000256" key="8">
    <source>
        <dbReference type="ARBA" id="ARBA00022968"/>
    </source>
</evidence>
<keyword evidence="14" id="KW-0812">Transmembrane</keyword>
<dbReference type="PANTHER" id="PTHR43289:SF34">
    <property type="entry name" value="SERINE_THREONINE-PROTEIN KINASE YBDM-RELATED"/>
    <property type="match status" value="1"/>
</dbReference>
<evidence type="ECO:0000259" key="15">
    <source>
        <dbReference type="PROSITE" id="PS50011"/>
    </source>
</evidence>
<dbReference type="InterPro" id="IPR000719">
    <property type="entry name" value="Prot_kinase_dom"/>
</dbReference>
<sequence>MIEGRLLNDRYEVKKIIGGGGMANVYLGHDIILDREVAIKVLRLEYSNDEEFITRFHREAQSATSLSHPNIVNIFDVGDEDGIYYMVMEYVEGMTLKKYIQLYGPIQVEDSVAIMEQITSAIAHAHANNIVHRDIKPQNILIDPHGQVKVTDFGIALALSATALTQTNSVLGSVHYLSPEQARGGVANKKSDIYSLGIVLFELLTGRIPFSGQSAVSIALKHLQSNTPSLRKWIPEIPQSLENVVLKATTKDPFHRYESVESFENDLVTALDSNRINEAAYIPPEDQGEQTKAIPVLTKESLEQEKVGDDTIVHSKQGNEAHKINNQNPQVKKKQKKKKSLKAKILIWTSVVLFILIGASLFAIFVLPNMFQPNDVSVPDLTDELYEDAEQILNELELDVVREDTFSDEIDAGNVVRTNPTANTVVREGSTVIVYVSSGPETEEFPDYVGQNYSQVERLLLQRGYQDVEYVGKYSDQPEGQIIAQNEPEPGTEVVPADTIVIFEVSIGTESVTLDDLTGMDEISAREYLTDNNLVANVTEEHSSDVEEGYVIRHSPSSNAEVEVGAVVDLVISLGQEEQPPITHTVSFSVPYTGAISNGNDDEDDEEDIDAPNPYQEVRIYIEDMNNELTDLYEAESIQSDTTFRIRLVIAPGSTATYKVERDDQVILQETIAYQDIEGE</sequence>
<evidence type="ECO:0000259" key="16">
    <source>
        <dbReference type="PROSITE" id="PS51178"/>
    </source>
</evidence>
<feature type="transmembrane region" description="Helical" evidence="14">
    <location>
        <begin position="345"/>
        <end position="367"/>
    </location>
</feature>
<comment type="catalytic activity">
    <reaction evidence="9">
        <text>L-threonyl-[protein] + ATP = O-phospho-L-threonyl-[protein] + ADP + H(+)</text>
        <dbReference type="Rhea" id="RHEA:46608"/>
        <dbReference type="Rhea" id="RHEA-COMP:11060"/>
        <dbReference type="Rhea" id="RHEA-COMP:11605"/>
        <dbReference type="ChEBI" id="CHEBI:15378"/>
        <dbReference type="ChEBI" id="CHEBI:30013"/>
        <dbReference type="ChEBI" id="CHEBI:30616"/>
        <dbReference type="ChEBI" id="CHEBI:61977"/>
        <dbReference type="ChEBI" id="CHEBI:456216"/>
        <dbReference type="EC" id="2.7.11.1"/>
    </reaction>
</comment>
<dbReference type="GO" id="GO:0007165">
    <property type="term" value="P:signal transduction"/>
    <property type="evidence" value="ECO:0007669"/>
    <property type="project" value="UniProtKB-ARBA"/>
</dbReference>
<keyword evidence="5 13" id="KW-0547">Nucleotide-binding</keyword>
<evidence type="ECO:0000256" key="2">
    <source>
        <dbReference type="ARBA" id="ARBA00022527"/>
    </source>
</evidence>
<dbReference type="PROSITE" id="PS51178">
    <property type="entry name" value="PASTA"/>
    <property type="match status" value="3"/>
</dbReference>
<dbReference type="NCBIfam" id="NF033483">
    <property type="entry name" value="PknB_PASTA_kin"/>
    <property type="match status" value="1"/>
</dbReference>
<dbReference type="CDD" id="cd14014">
    <property type="entry name" value="STKc_PknB_like"/>
    <property type="match status" value="1"/>
</dbReference>
<keyword evidence="7 13" id="KW-0067">ATP-binding</keyword>
<evidence type="ECO:0000256" key="1">
    <source>
        <dbReference type="ARBA" id="ARBA00012513"/>
    </source>
</evidence>
<dbReference type="InterPro" id="IPR008271">
    <property type="entry name" value="Ser/Thr_kinase_AS"/>
</dbReference>
<dbReference type="EMBL" id="JAPRAT010000016">
    <property type="protein sequence ID" value="MCZ0703381.1"/>
    <property type="molecule type" value="Genomic_DNA"/>
</dbReference>
<dbReference type="SMART" id="SM00220">
    <property type="entry name" value="S_TKc"/>
    <property type="match status" value="1"/>
</dbReference>
<evidence type="ECO:0000256" key="4">
    <source>
        <dbReference type="ARBA" id="ARBA00022679"/>
    </source>
</evidence>
<dbReference type="Pfam" id="PF21160">
    <property type="entry name" value="PrkC-like_PASTA-like"/>
    <property type="match status" value="1"/>
</dbReference>
<evidence type="ECO:0000256" key="11">
    <source>
        <dbReference type="ARBA" id="ARBA00060432"/>
    </source>
</evidence>
<proteinExistence type="predicted"/>
<dbReference type="SUPFAM" id="SSF56112">
    <property type="entry name" value="Protein kinase-like (PK-like)"/>
    <property type="match status" value="1"/>
</dbReference>
<evidence type="ECO:0000313" key="17">
    <source>
        <dbReference type="EMBL" id="MCZ0703381.1"/>
    </source>
</evidence>
<dbReference type="FunFam" id="3.30.200.20:FF:000035">
    <property type="entry name" value="Serine/threonine protein kinase Stk1"/>
    <property type="match status" value="1"/>
</dbReference>
<dbReference type="InterPro" id="IPR005543">
    <property type="entry name" value="PASTA_dom"/>
</dbReference>
<dbReference type="PROSITE" id="PS00107">
    <property type="entry name" value="PROTEIN_KINASE_ATP"/>
    <property type="match status" value="1"/>
</dbReference>
<keyword evidence="6 17" id="KW-0418">Kinase</keyword>
<dbReference type="GO" id="GO:0071224">
    <property type="term" value="P:cellular response to peptidoglycan"/>
    <property type="evidence" value="ECO:0007669"/>
    <property type="project" value="UniProtKB-ARBA"/>
</dbReference>
<evidence type="ECO:0000256" key="13">
    <source>
        <dbReference type="PROSITE-ProRule" id="PRU10141"/>
    </source>
</evidence>
<evidence type="ECO:0000256" key="5">
    <source>
        <dbReference type="ARBA" id="ARBA00022741"/>
    </source>
</evidence>
<evidence type="ECO:0000256" key="12">
    <source>
        <dbReference type="ARBA" id="ARBA00070041"/>
    </source>
</evidence>
<dbReference type="PROSITE" id="PS50011">
    <property type="entry name" value="PROTEIN_KINASE_DOM"/>
    <property type="match status" value="1"/>
</dbReference>
<feature type="binding site" evidence="13">
    <location>
        <position position="40"/>
    </location>
    <ligand>
        <name>ATP</name>
        <dbReference type="ChEBI" id="CHEBI:30616"/>
    </ligand>
</feature>
<comment type="caution">
    <text evidence="17">The sequence shown here is derived from an EMBL/GenBank/DDBJ whole genome shotgun (WGS) entry which is preliminary data.</text>
</comment>
<gene>
    <name evidence="17" type="primary">pknB</name>
    <name evidence="17" type="ORF">OWO01_09150</name>
</gene>
<dbReference type="InterPro" id="IPR017441">
    <property type="entry name" value="Protein_kinase_ATP_BS"/>
</dbReference>
<comment type="catalytic activity">
    <reaction evidence="10">
        <text>L-seryl-[protein] + ATP = O-phospho-L-seryl-[protein] + ADP + H(+)</text>
        <dbReference type="Rhea" id="RHEA:17989"/>
        <dbReference type="Rhea" id="RHEA-COMP:9863"/>
        <dbReference type="Rhea" id="RHEA-COMP:11604"/>
        <dbReference type="ChEBI" id="CHEBI:15378"/>
        <dbReference type="ChEBI" id="CHEBI:29999"/>
        <dbReference type="ChEBI" id="CHEBI:30616"/>
        <dbReference type="ChEBI" id="CHEBI:83421"/>
        <dbReference type="ChEBI" id="CHEBI:456216"/>
        <dbReference type="EC" id="2.7.11.1"/>
    </reaction>
</comment>
<dbReference type="GO" id="GO:0009847">
    <property type="term" value="P:spore germination"/>
    <property type="evidence" value="ECO:0007669"/>
    <property type="project" value="UniProtKB-ARBA"/>
</dbReference>
<dbReference type="RefSeq" id="WP_268780153.1">
    <property type="nucleotide sequence ID" value="NZ_JAPRAT010000016.1"/>
</dbReference>
<dbReference type="InterPro" id="IPR011009">
    <property type="entry name" value="Kinase-like_dom_sf"/>
</dbReference>
<protein>
    <recommendedName>
        <fullName evidence="12">Serine/threonine-protein kinase PrkC</fullName>
        <ecNumber evidence="1">2.7.11.1</ecNumber>
    </recommendedName>
</protein>
<dbReference type="Proteomes" id="UP001084197">
    <property type="component" value="Unassembled WGS sequence"/>
</dbReference>
<comment type="subcellular location">
    <subcellularLocation>
        <location evidence="11">Spore membrane</location>
        <topology evidence="11">Single-pass type II membrane protein</topology>
    </subcellularLocation>
</comment>
<dbReference type="GO" id="GO:0004674">
    <property type="term" value="F:protein serine/threonine kinase activity"/>
    <property type="evidence" value="ECO:0007669"/>
    <property type="project" value="UniProtKB-KW"/>
</dbReference>
<organism evidence="17 18">
    <name type="scientific">Natronobacillus azotifigens</name>
    <dbReference type="NCBI Taxonomy" id="472978"/>
    <lineage>
        <taxon>Bacteria</taxon>
        <taxon>Bacillati</taxon>
        <taxon>Bacillota</taxon>
        <taxon>Bacilli</taxon>
        <taxon>Bacillales</taxon>
        <taxon>Bacillaceae</taxon>
        <taxon>Natronobacillus</taxon>
    </lineage>
</organism>
<evidence type="ECO:0000256" key="10">
    <source>
        <dbReference type="ARBA" id="ARBA00048679"/>
    </source>
</evidence>
<dbReference type="Gene3D" id="1.10.510.10">
    <property type="entry name" value="Transferase(Phosphotransferase) domain 1"/>
    <property type="match status" value="1"/>
</dbReference>
<feature type="domain" description="PASTA" evidence="16">
    <location>
        <begin position="372"/>
        <end position="438"/>
    </location>
</feature>
<dbReference type="CDD" id="cd06577">
    <property type="entry name" value="PASTA_pknB"/>
    <property type="match status" value="3"/>
</dbReference>
<name>A0A9J6RCZ8_9BACI</name>
<dbReference type="SMART" id="SM00740">
    <property type="entry name" value="PASTA"/>
    <property type="match status" value="3"/>
</dbReference>
<dbReference type="Gene3D" id="3.30.10.20">
    <property type="match status" value="3"/>
</dbReference>
<dbReference type="PROSITE" id="PS00108">
    <property type="entry name" value="PROTEIN_KINASE_ST"/>
    <property type="match status" value="1"/>
</dbReference>
<evidence type="ECO:0000256" key="14">
    <source>
        <dbReference type="SAM" id="Phobius"/>
    </source>
</evidence>
<keyword evidence="14" id="KW-0472">Membrane</keyword>
<feature type="domain" description="PASTA" evidence="16">
    <location>
        <begin position="508"/>
        <end position="574"/>
    </location>
</feature>
<feature type="domain" description="PASTA" evidence="16">
    <location>
        <begin position="439"/>
        <end position="507"/>
    </location>
</feature>
<dbReference type="AlphaFoldDB" id="A0A9J6RCZ8"/>
<evidence type="ECO:0000256" key="6">
    <source>
        <dbReference type="ARBA" id="ARBA00022777"/>
    </source>
</evidence>
<feature type="domain" description="Protein kinase" evidence="15">
    <location>
        <begin position="11"/>
        <end position="268"/>
    </location>
</feature>
<keyword evidence="3" id="KW-0309">Germination</keyword>
<keyword evidence="2" id="KW-0723">Serine/threonine-protein kinase</keyword>
<dbReference type="EC" id="2.7.11.1" evidence="1"/>
<keyword evidence="4" id="KW-0808">Transferase</keyword>
<dbReference type="Gene3D" id="2.60.40.2560">
    <property type="match status" value="1"/>
</dbReference>
<evidence type="ECO:0000256" key="9">
    <source>
        <dbReference type="ARBA" id="ARBA00047899"/>
    </source>
</evidence>
<dbReference type="FunFam" id="1.10.510.10:FF:000021">
    <property type="entry name" value="Serine/threonine protein kinase"/>
    <property type="match status" value="1"/>
</dbReference>
<evidence type="ECO:0000256" key="7">
    <source>
        <dbReference type="ARBA" id="ARBA00022840"/>
    </source>
</evidence>
<dbReference type="GO" id="GO:0005524">
    <property type="term" value="F:ATP binding"/>
    <property type="evidence" value="ECO:0007669"/>
    <property type="project" value="UniProtKB-UniRule"/>
</dbReference>
<keyword evidence="18" id="KW-1185">Reference proteome</keyword>
<dbReference type="PANTHER" id="PTHR43289">
    <property type="entry name" value="MITOGEN-ACTIVATED PROTEIN KINASE KINASE KINASE 20-RELATED"/>
    <property type="match status" value="1"/>
</dbReference>
<reference evidence="17" key="1">
    <citation type="submission" date="2022-11" db="EMBL/GenBank/DDBJ databases">
        <title>WGS of Natronobacillus azotifigens 24KS-1, an anaerobic diazotrophic haloalkaliphile from soda-rich habitats.</title>
        <authorList>
            <person name="Sorokin D.Y."/>
            <person name="Merkel A.Y."/>
        </authorList>
    </citation>
    <scope>NUCLEOTIDE SEQUENCE</scope>
    <source>
        <strain evidence="17">24KS-1</strain>
    </source>
</reference>
<dbReference type="Pfam" id="PF00069">
    <property type="entry name" value="Pkinase"/>
    <property type="match status" value="1"/>
</dbReference>
<dbReference type="Gene3D" id="3.30.200.20">
    <property type="entry name" value="Phosphorylase Kinase, domain 1"/>
    <property type="match status" value="1"/>
</dbReference>
<accession>A0A9J6RCZ8</accession>
<dbReference type="Pfam" id="PF03793">
    <property type="entry name" value="PASTA"/>
    <property type="match status" value="3"/>
</dbReference>
<keyword evidence="8" id="KW-0735">Signal-anchor</keyword>